<reference evidence="2 3" key="1">
    <citation type="submission" date="2022-05" db="EMBL/GenBank/DDBJ databases">
        <authorList>
            <person name="Park J.-S."/>
        </authorList>
    </citation>
    <scope>NUCLEOTIDE SEQUENCE [LARGE SCALE GENOMIC DNA]</scope>
    <source>
        <strain evidence="2 3">2012CJ34-2</strain>
    </source>
</reference>
<protein>
    <submittedName>
        <fullName evidence="2">Uncharacterized protein</fullName>
    </submittedName>
</protein>
<sequence length="599" mass="64594">MAAEHKNRPKLVRALGGDETVLKSIEDKKALCAKLEAHLQPLMQAYYSTTSMAFTGSQFDCFVERTSDFEHQSLLILAVTHLQDADVIDALVRCNFSAAEIRGAEQKAAEAGDYMNAAKLRLAANHKENPGLTPSGFYYYFDSQDDASLEDAAFLYYKELTQRPQKYTHGMIVEHQSSQGYVAPFLTGGDIRHWYVFAPYKPDAKMDVCSPGGKSKNGIYDNPNIALADACMGNRRIEFCNTSIPAQTGGKLDTAAMVVTGAVIRGGLTTGAGQIAGEPMAAVSYAGLASATAGIHDGVYGDGNNHTQLSRVIGAAVGGVAGFCVGAPVVGMMLGDAVGKSVGIMINLESPDIIKETFKNIDGTLCTMIVLEGVRMMLPVQARGFLYIATGLAAGTLGSMQSIQKGKIGETVATLLTTAGATFALGYGASLHILELTTVTEAIGRGWTALGLQQMSAGPLFCAALKGVALPFRGAKHWWNRAPVVNHPQRPLPAPVSPVPQEPPTSSHEPPVESDRHQGGEEDPISELLRFREERAEEDMEASEEEISYLSGTPSEPESMEDEEENTRVLRPRPPKMTQQQKDDAYRSLTMERTQRRKT</sequence>
<keyword evidence="3" id="KW-1185">Reference proteome</keyword>
<dbReference type="EMBL" id="JAMFLX010000001">
    <property type="protein sequence ID" value="MCL6268536.1"/>
    <property type="molecule type" value="Genomic_DNA"/>
</dbReference>
<gene>
    <name evidence="2" type="ORF">M3P05_01035</name>
</gene>
<organism evidence="2 3">
    <name type="scientific">Parendozoicomonas callyspongiae</name>
    <dbReference type="NCBI Taxonomy" id="2942213"/>
    <lineage>
        <taxon>Bacteria</taxon>
        <taxon>Pseudomonadati</taxon>
        <taxon>Pseudomonadota</taxon>
        <taxon>Gammaproteobacteria</taxon>
        <taxon>Oceanospirillales</taxon>
        <taxon>Endozoicomonadaceae</taxon>
        <taxon>Parendozoicomonas</taxon>
    </lineage>
</organism>
<feature type="compositionally biased region" description="Acidic residues" evidence="1">
    <location>
        <begin position="536"/>
        <end position="547"/>
    </location>
</feature>
<feature type="compositionally biased region" description="Basic and acidic residues" evidence="1">
    <location>
        <begin position="510"/>
        <end position="520"/>
    </location>
</feature>
<evidence type="ECO:0000256" key="1">
    <source>
        <dbReference type="SAM" id="MobiDB-lite"/>
    </source>
</evidence>
<evidence type="ECO:0000313" key="2">
    <source>
        <dbReference type="EMBL" id="MCL6268536.1"/>
    </source>
</evidence>
<evidence type="ECO:0000313" key="3">
    <source>
        <dbReference type="Proteomes" id="UP001203338"/>
    </source>
</evidence>
<feature type="compositionally biased region" description="Pro residues" evidence="1">
    <location>
        <begin position="490"/>
        <end position="503"/>
    </location>
</feature>
<name>A0ABT0PBB1_9GAMM</name>
<comment type="caution">
    <text evidence="2">The sequence shown here is derived from an EMBL/GenBank/DDBJ whole genome shotgun (WGS) entry which is preliminary data.</text>
</comment>
<dbReference type="Proteomes" id="UP001203338">
    <property type="component" value="Unassembled WGS sequence"/>
</dbReference>
<dbReference type="RefSeq" id="WP_249697369.1">
    <property type="nucleotide sequence ID" value="NZ_JAMFLX010000001.1"/>
</dbReference>
<accession>A0ABT0PBB1</accession>
<feature type="region of interest" description="Disordered" evidence="1">
    <location>
        <begin position="489"/>
        <end position="599"/>
    </location>
</feature>
<proteinExistence type="predicted"/>